<evidence type="ECO:0000256" key="1">
    <source>
        <dbReference type="SAM" id="MobiDB-lite"/>
    </source>
</evidence>
<sequence>RAASPEQVIEDPQQRARFKADQRGRRTFARDLPALSLRRPDDAAFGTRFSDYRSVRQYAAQPIEAQAFAGWLASLAQGQLGGEVKYQFPSAGGLYPIQAYLYVKPERVVGVPGGAYYYDPLQHRLLALGDGVLDPDTYDYFVNRPVYENAAFSLFFIADMAAIEPLYGERSRDFCHIESGAMAQLLTMSAVSHGLGLCGMGSLEEQQLPQLFELGSSHRLIYSMVGGLRAEGEQRRTEVEAFSVQSAAGSAAHHQDDDCDMEEIEI</sequence>
<dbReference type="Proteomes" id="UP000192815">
    <property type="component" value="Unassembled WGS sequence"/>
</dbReference>
<keyword evidence="4" id="KW-1185">Reference proteome</keyword>
<dbReference type="PANTHER" id="PTHR43745">
    <property type="entry name" value="NITROREDUCTASE MJ1384-RELATED"/>
    <property type="match status" value="1"/>
</dbReference>
<dbReference type="OrthoDB" id="3723182at2"/>
<name>A0A1X0ML95_9PSED</name>
<dbReference type="InterPro" id="IPR020051">
    <property type="entry name" value="SagB-type_dehydrogenase"/>
</dbReference>
<reference evidence="4" key="1">
    <citation type="submission" date="2017-02" db="EMBL/GenBank/DDBJ databases">
        <title>Pseudomonas floridae sp. nov., a novel pathogenic bacterial species isolated from tomato.</title>
        <authorList>
            <person name="Timilsina S."/>
            <person name="Vallad G.E."/>
            <person name="Jones J.B."/>
        </authorList>
    </citation>
    <scope>NUCLEOTIDE SEQUENCE [LARGE SCALE GENOMIC DNA]</scope>
    <source>
        <strain evidence="4">GEV388</strain>
    </source>
</reference>
<dbReference type="STRING" id="1958950.BZK31_28465"/>
<feature type="region of interest" description="Disordered" evidence="1">
    <location>
        <begin position="247"/>
        <end position="266"/>
    </location>
</feature>
<feature type="domain" description="Nitroreductase" evidence="2">
    <location>
        <begin position="53"/>
        <end position="225"/>
    </location>
</feature>
<comment type="caution">
    <text evidence="3">The sequence shown here is derived from an EMBL/GenBank/DDBJ whole genome shotgun (WGS) entry which is preliminary data.</text>
</comment>
<dbReference type="InterPro" id="IPR000415">
    <property type="entry name" value="Nitroreductase-like"/>
</dbReference>
<gene>
    <name evidence="3" type="ORF">BZK31_28465</name>
</gene>
<dbReference type="AlphaFoldDB" id="A0A1X0ML95"/>
<protein>
    <submittedName>
        <fullName evidence="3">Peptide synthetase</fullName>
    </submittedName>
</protein>
<feature type="region of interest" description="Disordered" evidence="1">
    <location>
        <begin position="1"/>
        <end position="21"/>
    </location>
</feature>
<evidence type="ECO:0000313" key="3">
    <source>
        <dbReference type="EMBL" id="ORC47389.1"/>
    </source>
</evidence>
<dbReference type="InterPro" id="IPR029479">
    <property type="entry name" value="Nitroreductase"/>
</dbReference>
<dbReference type="NCBIfam" id="TIGR03605">
    <property type="entry name" value="antibiot_sagB"/>
    <property type="match status" value="1"/>
</dbReference>
<dbReference type="GO" id="GO:0016491">
    <property type="term" value="F:oxidoreductase activity"/>
    <property type="evidence" value="ECO:0007669"/>
    <property type="project" value="InterPro"/>
</dbReference>
<dbReference type="PANTHER" id="PTHR43745:SF2">
    <property type="entry name" value="NITROREDUCTASE MJ1384-RELATED"/>
    <property type="match status" value="1"/>
</dbReference>
<dbReference type="SUPFAM" id="SSF55469">
    <property type="entry name" value="FMN-dependent nitroreductase-like"/>
    <property type="match status" value="1"/>
</dbReference>
<feature type="compositionally biased region" description="Acidic residues" evidence="1">
    <location>
        <begin position="257"/>
        <end position="266"/>
    </location>
</feature>
<feature type="compositionally biased region" description="Basic and acidic residues" evidence="1">
    <location>
        <begin position="12"/>
        <end position="21"/>
    </location>
</feature>
<evidence type="ECO:0000313" key="4">
    <source>
        <dbReference type="Proteomes" id="UP000192815"/>
    </source>
</evidence>
<organism evidence="3 4">
    <name type="scientific">Pseudomonas floridensis</name>
    <dbReference type="NCBI Taxonomy" id="1958950"/>
    <lineage>
        <taxon>Bacteria</taxon>
        <taxon>Pseudomonadati</taxon>
        <taxon>Pseudomonadota</taxon>
        <taxon>Gammaproteobacteria</taxon>
        <taxon>Pseudomonadales</taxon>
        <taxon>Pseudomonadaceae</taxon>
        <taxon>Pseudomonas</taxon>
    </lineage>
</organism>
<dbReference type="RefSeq" id="WP_157900829.1">
    <property type="nucleotide sequence ID" value="NZ_MUIO01000223.1"/>
</dbReference>
<evidence type="ECO:0000259" key="2">
    <source>
        <dbReference type="Pfam" id="PF00881"/>
    </source>
</evidence>
<proteinExistence type="predicted"/>
<dbReference type="Gene3D" id="3.40.109.10">
    <property type="entry name" value="NADH Oxidase"/>
    <property type="match status" value="1"/>
</dbReference>
<dbReference type="InterPro" id="IPR052544">
    <property type="entry name" value="Bacteriocin_Proc_Enz"/>
</dbReference>
<dbReference type="CDD" id="cd02142">
    <property type="entry name" value="McbC_SagB-like_oxidoreductase"/>
    <property type="match status" value="1"/>
</dbReference>
<dbReference type="EMBL" id="MUIO01000223">
    <property type="protein sequence ID" value="ORC47389.1"/>
    <property type="molecule type" value="Genomic_DNA"/>
</dbReference>
<accession>A0A1X0ML95</accession>
<dbReference type="Pfam" id="PF00881">
    <property type="entry name" value="Nitroreductase"/>
    <property type="match status" value="1"/>
</dbReference>
<feature type="non-terminal residue" evidence="3">
    <location>
        <position position="1"/>
    </location>
</feature>